<dbReference type="RefSeq" id="WP_010795851.1">
    <property type="nucleotide sequence ID" value="NZ_FQYS01000011.1"/>
</dbReference>
<reference evidence="2 5" key="2">
    <citation type="submission" date="2020-10" db="EMBL/GenBank/DDBJ databases">
        <title>Genome sequences of Pseudomonas isolates.</title>
        <authorList>
            <person name="Wessels L."/>
            <person name="Reich F."/>
            <person name="Hammerl J."/>
        </authorList>
    </citation>
    <scope>NUCLEOTIDE SEQUENCE [LARGE SCALE GENOMIC DNA]</scope>
    <source>
        <strain evidence="2 5">20-MO00624-0</strain>
    </source>
</reference>
<evidence type="ECO:0000313" key="3">
    <source>
        <dbReference type="EMBL" id="SPZ11841.1"/>
    </source>
</evidence>
<dbReference type="Proteomes" id="UP000626180">
    <property type="component" value="Unassembled WGS sequence"/>
</dbReference>
<dbReference type="PANTHER" id="PTHR21366:SF22">
    <property type="entry name" value="VOC DOMAIN-CONTAINING PROTEIN"/>
    <property type="match status" value="1"/>
</dbReference>
<dbReference type="Gene3D" id="3.10.180.10">
    <property type="entry name" value="2,3-Dihydroxybiphenyl 1,2-Dioxygenase, domain 1"/>
    <property type="match status" value="1"/>
</dbReference>
<keyword evidence="3" id="KW-0808">Transferase</keyword>
<dbReference type="GO" id="GO:0004364">
    <property type="term" value="F:glutathione transferase activity"/>
    <property type="evidence" value="ECO:0007669"/>
    <property type="project" value="UniProtKB-EC"/>
</dbReference>
<dbReference type="EMBL" id="UAUF01000014">
    <property type="protein sequence ID" value="SPZ11841.1"/>
    <property type="molecule type" value="Genomic_DNA"/>
</dbReference>
<dbReference type="PROSITE" id="PS51819">
    <property type="entry name" value="VOC"/>
    <property type="match status" value="1"/>
</dbReference>
<dbReference type="InterPro" id="IPR037523">
    <property type="entry name" value="VOC_core"/>
</dbReference>
<dbReference type="EC" id="2.5.1.18" evidence="3"/>
<dbReference type="InterPro" id="IPR029068">
    <property type="entry name" value="Glyas_Bleomycin-R_OHBP_Dase"/>
</dbReference>
<dbReference type="InterPro" id="IPR050383">
    <property type="entry name" value="GlyoxalaseI/FosfomycinResist"/>
</dbReference>
<evidence type="ECO:0000313" key="2">
    <source>
        <dbReference type="EMBL" id="MBF8642561.1"/>
    </source>
</evidence>
<dbReference type="Proteomes" id="UP000250443">
    <property type="component" value="Unassembled WGS sequence"/>
</dbReference>
<dbReference type="PANTHER" id="PTHR21366">
    <property type="entry name" value="GLYOXALASE FAMILY PROTEIN"/>
    <property type="match status" value="1"/>
</dbReference>
<dbReference type="EMBL" id="JADMCD010000010">
    <property type="protein sequence ID" value="MBF8642561.1"/>
    <property type="molecule type" value="Genomic_DNA"/>
</dbReference>
<feature type="domain" description="VOC" evidence="1">
    <location>
        <begin position="11"/>
        <end position="136"/>
    </location>
</feature>
<dbReference type="SUPFAM" id="SSF54593">
    <property type="entry name" value="Glyoxalase/Bleomycin resistance protein/Dihydroxybiphenyl dioxygenase"/>
    <property type="match status" value="1"/>
</dbReference>
<keyword evidence="5" id="KW-1185">Reference proteome</keyword>
<sequence length="142" mass="15623">MTSPIAPPLGPVLETGLYVADLEKARRFYEELLGLSVMFHDERVAAYDAAPGSVLLLFQQGTTDTPAQLPGGTIPPHDGSGRLHYAFSIAPEYLQPWRDHLATHGIVIEGEVRWPKGGVSLYFRDPDGHLVELATPGLWENY</sequence>
<evidence type="ECO:0000259" key="1">
    <source>
        <dbReference type="PROSITE" id="PS51819"/>
    </source>
</evidence>
<keyword evidence="3" id="KW-0223">Dioxygenase</keyword>
<dbReference type="AlphaFoldDB" id="A0A2X2CYR1"/>
<proteinExistence type="predicted"/>
<keyword evidence="3" id="KW-0560">Oxidoreductase</keyword>
<gene>
    <name evidence="3" type="primary">fosA_1</name>
    <name evidence="2" type="ORF">IRZ65_17935</name>
    <name evidence="3" type="ORF">NCTC11842_04097</name>
</gene>
<evidence type="ECO:0000313" key="5">
    <source>
        <dbReference type="Proteomes" id="UP000626180"/>
    </source>
</evidence>
<dbReference type="GO" id="GO:0051213">
    <property type="term" value="F:dioxygenase activity"/>
    <property type="evidence" value="ECO:0007669"/>
    <property type="project" value="UniProtKB-KW"/>
</dbReference>
<reference evidence="3 4" key="1">
    <citation type="submission" date="2018-06" db="EMBL/GenBank/DDBJ databases">
        <authorList>
            <consortium name="Pathogen Informatics"/>
            <person name="Doyle S."/>
        </authorList>
    </citation>
    <scope>NUCLEOTIDE SEQUENCE [LARGE SCALE GENOMIC DNA]</scope>
    <source>
        <strain evidence="3 4">NCTC11842</strain>
    </source>
</reference>
<evidence type="ECO:0000313" key="4">
    <source>
        <dbReference type="Proteomes" id="UP000250443"/>
    </source>
</evidence>
<organism evidence="3 4">
    <name type="scientific">Pseudomonas luteola</name>
    <dbReference type="NCBI Taxonomy" id="47886"/>
    <lineage>
        <taxon>Bacteria</taxon>
        <taxon>Pseudomonadati</taxon>
        <taxon>Pseudomonadota</taxon>
        <taxon>Gammaproteobacteria</taxon>
        <taxon>Pseudomonadales</taxon>
        <taxon>Pseudomonadaceae</taxon>
        <taxon>Pseudomonas</taxon>
    </lineage>
</organism>
<dbReference type="Pfam" id="PF00903">
    <property type="entry name" value="Glyoxalase"/>
    <property type="match status" value="1"/>
</dbReference>
<name>A0A2X2CYR1_PSELU</name>
<protein>
    <submittedName>
        <fullName evidence="3">Glyoxalase/bleomycin resistance protein/dioxygenase</fullName>
        <ecNumber evidence="3">2.5.1.18</ecNumber>
    </submittedName>
    <submittedName>
        <fullName evidence="2">VOC family protein</fullName>
    </submittedName>
</protein>
<accession>A0A2X2CYR1</accession>
<dbReference type="InterPro" id="IPR004360">
    <property type="entry name" value="Glyas_Fos-R_dOase_dom"/>
</dbReference>